<proteinExistence type="inferred from homology"/>
<dbReference type="PATRIC" id="fig|1618552.3.peg.253"/>
<dbReference type="InterPro" id="IPR001173">
    <property type="entry name" value="Glyco_trans_2-like"/>
</dbReference>
<dbReference type="PANTHER" id="PTHR43630">
    <property type="entry name" value="POLY-BETA-1,6-N-ACETYL-D-GLUCOSAMINE SYNTHASE"/>
    <property type="match status" value="1"/>
</dbReference>
<feature type="transmembrane region" description="Helical" evidence="4">
    <location>
        <begin position="837"/>
        <end position="856"/>
    </location>
</feature>
<dbReference type="InterPro" id="IPR001296">
    <property type="entry name" value="Glyco_trans_1"/>
</dbReference>
<feature type="transmembrane region" description="Helical" evidence="4">
    <location>
        <begin position="609"/>
        <end position="628"/>
    </location>
</feature>
<feature type="transmembrane region" description="Helical" evidence="4">
    <location>
        <begin position="1105"/>
        <end position="1125"/>
    </location>
</feature>
<dbReference type="Pfam" id="PF00535">
    <property type="entry name" value="Glycos_transf_2"/>
    <property type="match status" value="1"/>
</dbReference>
<evidence type="ECO:0000259" key="6">
    <source>
        <dbReference type="Pfam" id="PF00535"/>
    </source>
</evidence>
<dbReference type="GO" id="GO:0016757">
    <property type="term" value="F:glycosyltransferase activity"/>
    <property type="evidence" value="ECO:0007669"/>
    <property type="project" value="UniProtKB-KW"/>
</dbReference>
<feature type="transmembrane region" description="Helical" evidence="4">
    <location>
        <begin position="301"/>
        <end position="322"/>
    </location>
</feature>
<evidence type="ECO:0000259" key="7">
    <source>
        <dbReference type="Pfam" id="PF13579"/>
    </source>
</evidence>
<dbReference type="CDD" id="cd06427">
    <property type="entry name" value="CESA_like_2"/>
    <property type="match status" value="1"/>
</dbReference>
<dbReference type="Pfam" id="PF00534">
    <property type="entry name" value="Glycos_transf_1"/>
    <property type="match status" value="1"/>
</dbReference>
<keyword evidence="2" id="KW-0328">Glycosyltransferase</keyword>
<evidence type="ECO:0000256" key="3">
    <source>
        <dbReference type="ARBA" id="ARBA00022679"/>
    </source>
</evidence>
<feature type="domain" description="Glycosyltransferase 2-like" evidence="8">
    <location>
        <begin position="433"/>
        <end position="621"/>
    </location>
</feature>
<feature type="domain" description="Glycosyltransferase 2-like" evidence="6">
    <location>
        <begin position="6"/>
        <end position="164"/>
    </location>
</feature>
<feature type="domain" description="Glycosyltransferase subfamily 4-like N-terminal" evidence="7">
    <location>
        <begin position="1198"/>
        <end position="1360"/>
    </location>
</feature>
<dbReference type="SUPFAM" id="SSF53756">
    <property type="entry name" value="UDP-Glycosyltransferase/glycogen phosphorylase"/>
    <property type="match status" value="1"/>
</dbReference>
<dbReference type="CDD" id="cd04179">
    <property type="entry name" value="DPM_DPG-synthase_like"/>
    <property type="match status" value="1"/>
</dbReference>
<keyword evidence="3 9" id="KW-0808">Transferase</keyword>
<dbReference type="InterPro" id="IPR029044">
    <property type="entry name" value="Nucleotide-diphossugar_trans"/>
</dbReference>
<feature type="transmembrane region" description="Helical" evidence="4">
    <location>
        <begin position="896"/>
        <end position="916"/>
    </location>
</feature>
<dbReference type="InterPro" id="IPR028098">
    <property type="entry name" value="Glyco_trans_4-like_N"/>
</dbReference>
<feature type="transmembrane region" description="Helical" evidence="4">
    <location>
        <begin position="278"/>
        <end position="295"/>
    </location>
</feature>
<dbReference type="Pfam" id="PF13579">
    <property type="entry name" value="Glyco_trans_4_4"/>
    <property type="match status" value="1"/>
</dbReference>
<dbReference type="Proteomes" id="UP000034793">
    <property type="component" value="Unassembled WGS sequence"/>
</dbReference>
<keyword evidence="4" id="KW-0472">Membrane</keyword>
<feature type="transmembrane region" description="Helical" evidence="4">
    <location>
        <begin position="1038"/>
        <end position="1059"/>
    </location>
</feature>
<dbReference type="PANTHER" id="PTHR43630:SF1">
    <property type="entry name" value="POLY-BETA-1,6-N-ACETYL-D-GLUCOSAMINE SYNTHASE"/>
    <property type="match status" value="1"/>
</dbReference>
<sequence>MPKLDVVIPAHNESDNIIELLVRLERALFNAGIKYNIFVVDNRSSDGTDERVKEYINSSNSSSIKLLYKKDKQGKAYAILEGTHYGKAPYIAMIDGDLQYPPEVLPEMFKLVKKFGVVVANRKKNGAGFLRKIGTRLNRYIFEKKLLGLNCDSQSGLKVFKREIIRYLHEADVKPWSIDMPLLVTARRLGYKIATVDIEFAKRKSGLSKVSFLKTGFQIATTAISLKLSEKKPFKVLPKNERSPIGAGVVYKGRRFTTHTNLPFSETALKTLNIRQKLLLGAVVLLLTAGLFINAKGTVIILIALLSALYFLDFIFTTFILLRSLSKNIEIKFSKKSLGQLNDKSLPKYSILCPLYKEANVLPDFVKAINNLDWPKDKLDVILLLEENDKETQKAAENLSDQSHFRVLVVPHSLPKTKPKACNYGLAFAKGEYVVVYDAEDRPDPMQLKKAYIGFKRSASKVVCLQSKLNYYNPDQNFLTKLFTAEYSLWFDLILPGLQSVKTIIPLGGTSNHFKLFVLRDLGGWDAFNVTEDCELGTRLFRKGFTTAIIDSTTYEEANSKVKSWLKQRSRWIKGYLQTYFVHTRHPLSFVVDHGVQAFIFQLVIGMRMIFIMINPILWLVTISYFMFRPTLGLTIESLYPTPIFYMAVFPMIFGNFLYLYNYMIALAKREKWYLIKYVYLVPFYWVMVSFASFIALYQLIVKPHYWEKTEHGFHLAPKKKESKSPGLAISLSIPSLQESFFDSVRNLLKKENFALGAILLIISSGLVNFIDFLYNAYLGRKLEIVEFGNVALLGNFITIAGILTSALMRVTTHKASYFFGKHNAPAKEFWRRIKKWVWFGSLAATFVWVISIPSLGNYFNIGGLMQFVLFTPFWTVGFLAGLNIGFLGGNFKFSVIALISFVEVLTKLLIAVVTVEMGYPSLVYISLPISVVIAFFISYIVISRMQDAKDYKDKESDLTFPRGFFLASLLTNVSIVAFLSIDVVLAKHYLSPVEAGNYALLSLSGKIIYFLGGLFIQFVNPLISRQEGQGRVSRRTFYLLFISSSTVSLMGYVGIGLFGKVTMPLLFGDKANAILPILPLYGLGIAAYSIASFFTIYHQVRKHYIFSVLAILVSAAQIFYIALFHSSTEMIAMVTTLTGIGFLIYSIILHLSYKQLTSISNNILDFFDLFGPSAPISSDKIKILIFNWRDVKHVWAGGSEIYIHEIAKRWVRKGHQVTLFCGNDGKNKREEKVAGVKVIRRGGFYTVYLWAFLYYIFRFRKKFGVVIDCENGIPFFTPLYVKEPHVLLMHHVHKDIILKEMKLPKLLLPVAFVTKKLEEVLMPVLYRKSRIIAVSKSTKDDLEKIGLGTKEKISVVNPGVELEKFKVGKKTAYPSILYLGRLKQYKSIDTIIKAMPTVLAKHPSAILHIAGFGEAYRYLEKLARKLLPDKSFMFWGKVSDGVRAKLMSSSWVFVYPSTMEGWGISVIEANACGTPVVASNVPGLRDSVKNPSSGFLVAPKNSDEFAEKINLILSDIRLRTTLSKESLKWATGFTWDKSAEEFMKVLIDTIAIGEGYSLMPNASLSKQ</sequence>
<feature type="domain" description="Glycosyl transferase family 1" evidence="5">
    <location>
        <begin position="1363"/>
        <end position="1528"/>
    </location>
</feature>
<protein>
    <submittedName>
        <fullName evidence="9">Glycosyl transferase family 2</fullName>
    </submittedName>
</protein>
<dbReference type="CDD" id="cd03801">
    <property type="entry name" value="GT4_PimA-like"/>
    <property type="match status" value="1"/>
</dbReference>
<feature type="transmembrane region" description="Helical" evidence="4">
    <location>
        <begin position="1131"/>
        <end position="1152"/>
    </location>
</feature>
<evidence type="ECO:0000256" key="1">
    <source>
        <dbReference type="ARBA" id="ARBA00006739"/>
    </source>
</evidence>
<feature type="transmembrane region" description="Helical" evidence="4">
    <location>
        <begin position="678"/>
        <end position="701"/>
    </location>
</feature>
<evidence type="ECO:0000256" key="2">
    <source>
        <dbReference type="ARBA" id="ARBA00022676"/>
    </source>
</evidence>
<dbReference type="Gene3D" id="3.90.550.10">
    <property type="entry name" value="Spore Coat Polysaccharide Biosynthesis Protein SpsA, Chain A"/>
    <property type="match status" value="2"/>
</dbReference>
<reference evidence="9 10" key="1">
    <citation type="journal article" date="2015" name="Nature">
        <title>rRNA introns, odd ribosomes, and small enigmatic genomes across a large radiation of phyla.</title>
        <authorList>
            <person name="Brown C.T."/>
            <person name="Hug L.A."/>
            <person name="Thomas B.C."/>
            <person name="Sharon I."/>
            <person name="Castelle C.J."/>
            <person name="Singh A."/>
            <person name="Wilkins M.J."/>
            <person name="Williams K.H."/>
            <person name="Banfield J.F."/>
        </authorList>
    </citation>
    <scope>NUCLEOTIDE SEQUENCE [LARGE SCALE GENOMIC DNA]</scope>
</reference>
<evidence type="ECO:0000259" key="5">
    <source>
        <dbReference type="Pfam" id="PF00534"/>
    </source>
</evidence>
<evidence type="ECO:0000259" key="8">
    <source>
        <dbReference type="Pfam" id="PF13632"/>
    </source>
</evidence>
<name>A0A0G0SXV8_9BACT</name>
<feature type="transmembrane region" description="Helical" evidence="4">
    <location>
        <begin position="644"/>
        <end position="666"/>
    </location>
</feature>
<gene>
    <name evidence="9" type="ORF">UT61_C0006G0013</name>
</gene>
<dbReference type="SUPFAM" id="SSF53448">
    <property type="entry name" value="Nucleotide-diphospho-sugar transferases"/>
    <property type="match status" value="2"/>
</dbReference>
<evidence type="ECO:0000313" key="9">
    <source>
        <dbReference type="EMBL" id="KKR30457.1"/>
    </source>
</evidence>
<feature type="transmembrane region" description="Helical" evidence="4">
    <location>
        <begin position="1079"/>
        <end position="1098"/>
    </location>
</feature>
<feature type="transmembrane region" description="Helical" evidence="4">
    <location>
        <begin position="964"/>
        <end position="987"/>
    </location>
</feature>
<feature type="transmembrane region" description="Helical" evidence="4">
    <location>
        <begin position="754"/>
        <end position="775"/>
    </location>
</feature>
<keyword evidence="4" id="KW-0812">Transmembrane</keyword>
<comment type="similarity">
    <text evidence="1">Belongs to the glycosyltransferase 2 family.</text>
</comment>
<comment type="caution">
    <text evidence="9">The sequence shown here is derived from an EMBL/GenBank/DDBJ whole genome shotgun (WGS) entry which is preliminary data.</text>
</comment>
<organism evidence="9 10">
    <name type="scientific">Candidatus Woesebacteria bacterium GW2011_GWA1_39_8</name>
    <dbReference type="NCBI Taxonomy" id="1618552"/>
    <lineage>
        <taxon>Bacteria</taxon>
        <taxon>Candidatus Woeseibacteriota</taxon>
    </lineage>
</organism>
<evidence type="ECO:0000256" key="4">
    <source>
        <dbReference type="SAM" id="Phobius"/>
    </source>
</evidence>
<keyword evidence="4" id="KW-1133">Transmembrane helix</keyword>
<dbReference type="Gene3D" id="3.40.50.2000">
    <property type="entry name" value="Glycogen Phosphorylase B"/>
    <property type="match status" value="2"/>
</dbReference>
<evidence type="ECO:0000313" key="10">
    <source>
        <dbReference type="Proteomes" id="UP000034793"/>
    </source>
</evidence>
<feature type="transmembrane region" description="Helical" evidence="4">
    <location>
        <begin position="1239"/>
        <end position="1258"/>
    </location>
</feature>
<feature type="transmembrane region" description="Helical" evidence="4">
    <location>
        <begin position="868"/>
        <end position="889"/>
    </location>
</feature>
<feature type="transmembrane region" description="Helical" evidence="4">
    <location>
        <begin position="922"/>
        <end position="943"/>
    </location>
</feature>
<dbReference type="EMBL" id="LBXL01000006">
    <property type="protein sequence ID" value="KKR30457.1"/>
    <property type="molecule type" value="Genomic_DNA"/>
</dbReference>
<accession>A0A0G0SXV8</accession>
<dbReference type="Pfam" id="PF13632">
    <property type="entry name" value="Glyco_trans_2_3"/>
    <property type="match status" value="1"/>
</dbReference>